<feature type="compositionally biased region" description="Basic and acidic residues" evidence="2">
    <location>
        <begin position="333"/>
        <end position="346"/>
    </location>
</feature>
<sequence>MQNVETAEKDLMAEALARVAKRINDPDVNRSNHEKLVDLISKTLNGSLTELGYFPGIVVKLDECHREIDFLRRERQAMGDELNHLRQAYQHVLNEMAKLQAECQSLSHVAQVSASQAAQAAQQVAQVTQAAHARRQSQPSPISPITYSPTHIQHPMVYIPPQVQHRQQVHAPMPEPQRQDLVARQRQPSLPALPTSGPSSRPSTATTPTAHASSPRTATPNSRSAQNSPVVPGVITPLQSPVSYTHLPHAYVPGAQIPTAQLPPTAHELPYSMRGHVSAPVRLPPPAHRSLTSPAMLPPVATNRPPSRPLVRPRSEVIDLTSAEEDGSVAETSSKRPRLEGEKPVEMDPSSSAPQLTVNTRYTAVLPHASALPPISVGDLPVSSTQKTQQTEPQSSSNPAMLSPVVAAPTGGAAMAGETAIATASGAVEQATNPPEPTPDVTAIESVSAEVQPSASASTETTPEEAEEEDAEEVPELDADGRYPVEYCLEQAFDDDPTDPALLWCLMCKCVWPRVHTTPHNVY</sequence>
<feature type="region of interest" description="Disordered" evidence="2">
    <location>
        <begin position="129"/>
        <end position="149"/>
    </location>
</feature>
<reference evidence="3" key="1">
    <citation type="journal article" date="2021" name="New Phytol.">
        <title>Evolutionary innovations through gain and loss of genes in the ectomycorrhizal Boletales.</title>
        <authorList>
            <person name="Wu G."/>
            <person name="Miyauchi S."/>
            <person name="Morin E."/>
            <person name="Kuo A."/>
            <person name="Drula E."/>
            <person name="Varga T."/>
            <person name="Kohler A."/>
            <person name="Feng B."/>
            <person name="Cao Y."/>
            <person name="Lipzen A."/>
            <person name="Daum C."/>
            <person name="Hundley H."/>
            <person name="Pangilinan J."/>
            <person name="Johnson J."/>
            <person name="Barry K."/>
            <person name="LaButti K."/>
            <person name="Ng V."/>
            <person name="Ahrendt S."/>
            <person name="Min B."/>
            <person name="Choi I.G."/>
            <person name="Park H."/>
            <person name="Plett J.M."/>
            <person name="Magnuson J."/>
            <person name="Spatafora J.W."/>
            <person name="Nagy L.G."/>
            <person name="Henrissat B."/>
            <person name="Grigoriev I.V."/>
            <person name="Yang Z.L."/>
            <person name="Xu J."/>
            <person name="Martin F.M."/>
        </authorList>
    </citation>
    <scope>NUCLEOTIDE SEQUENCE</scope>
    <source>
        <strain evidence="3">KKN 215</strain>
    </source>
</reference>
<evidence type="ECO:0000313" key="3">
    <source>
        <dbReference type="EMBL" id="KAH8094954.1"/>
    </source>
</evidence>
<name>A0A8K0UK12_9AGAR</name>
<feature type="compositionally biased region" description="Polar residues" evidence="2">
    <location>
        <begin position="382"/>
        <end position="400"/>
    </location>
</feature>
<organism evidence="3 4">
    <name type="scientific">Cristinia sonorae</name>
    <dbReference type="NCBI Taxonomy" id="1940300"/>
    <lineage>
        <taxon>Eukaryota</taxon>
        <taxon>Fungi</taxon>
        <taxon>Dikarya</taxon>
        <taxon>Basidiomycota</taxon>
        <taxon>Agaricomycotina</taxon>
        <taxon>Agaricomycetes</taxon>
        <taxon>Agaricomycetidae</taxon>
        <taxon>Agaricales</taxon>
        <taxon>Pleurotineae</taxon>
        <taxon>Stephanosporaceae</taxon>
        <taxon>Cristinia</taxon>
    </lineage>
</organism>
<feature type="region of interest" description="Disordered" evidence="2">
    <location>
        <begin position="291"/>
        <end position="355"/>
    </location>
</feature>
<feature type="region of interest" description="Disordered" evidence="2">
    <location>
        <begin position="448"/>
        <end position="479"/>
    </location>
</feature>
<evidence type="ECO:0000256" key="1">
    <source>
        <dbReference type="SAM" id="Coils"/>
    </source>
</evidence>
<comment type="caution">
    <text evidence="3">The sequence shown here is derived from an EMBL/GenBank/DDBJ whole genome shotgun (WGS) entry which is preliminary data.</text>
</comment>
<dbReference type="OrthoDB" id="3263403at2759"/>
<dbReference type="Proteomes" id="UP000813824">
    <property type="component" value="Unassembled WGS sequence"/>
</dbReference>
<dbReference type="EMBL" id="JAEVFJ010000024">
    <property type="protein sequence ID" value="KAH8094954.1"/>
    <property type="molecule type" value="Genomic_DNA"/>
</dbReference>
<feature type="compositionally biased region" description="Low complexity" evidence="2">
    <location>
        <begin position="194"/>
        <end position="220"/>
    </location>
</feature>
<keyword evidence="1" id="KW-0175">Coiled coil</keyword>
<proteinExistence type="predicted"/>
<feature type="region of interest" description="Disordered" evidence="2">
    <location>
        <begin position="189"/>
        <end position="234"/>
    </location>
</feature>
<feature type="compositionally biased region" description="Acidic residues" evidence="2">
    <location>
        <begin position="462"/>
        <end position="478"/>
    </location>
</feature>
<dbReference type="AlphaFoldDB" id="A0A8K0UK12"/>
<feature type="coiled-coil region" evidence="1">
    <location>
        <begin position="61"/>
        <end position="102"/>
    </location>
</feature>
<protein>
    <submittedName>
        <fullName evidence="3">Uncharacterized protein</fullName>
    </submittedName>
</protein>
<feature type="region of interest" description="Disordered" evidence="2">
    <location>
        <begin position="372"/>
        <end position="405"/>
    </location>
</feature>
<evidence type="ECO:0000256" key="2">
    <source>
        <dbReference type="SAM" id="MobiDB-lite"/>
    </source>
</evidence>
<evidence type="ECO:0000313" key="4">
    <source>
        <dbReference type="Proteomes" id="UP000813824"/>
    </source>
</evidence>
<keyword evidence="4" id="KW-1185">Reference proteome</keyword>
<gene>
    <name evidence="3" type="ORF">BXZ70DRAFT_946798</name>
</gene>
<accession>A0A8K0UK12</accession>